<evidence type="ECO:0000313" key="7">
    <source>
        <dbReference type="Proteomes" id="UP000585272"/>
    </source>
</evidence>
<dbReference type="InterPro" id="IPR005471">
    <property type="entry name" value="Tscrpt_reg_IclR_N"/>
</dbReference>
<dbReference type="PROSITE" id="PS51077">
    <property type="entry name" value="HTH_ICLR"/>
    <property type="match status" value="1"/>
</dbReference>
<keyword evidence="7" id="KW-1185">Reference proteome</keyword>
<dbReference type="PROSITE" id="PS51078">
    <property type="entry name" value="ICLR_ED"/>
    <property type="match status" value="1"/>
</dbReference>
<evidence type="ECO:0000259" key="5">
    <source>
        <dbReference type="PROSITE" id="PS51078"/>
    </source>
</evidence>
<evidence type="ECO:0000256" key="3">
    <source>
        <dbReference type="ARBA" id="ARBA00023163"/>
    </source>
</evidence>
<dbReference type="GO" id="GO:0003677">
    <property type="term" value="F:DNA binding"/>
    <property type="evidence" value="ECO:0007669"/>
    <property type="project" value="UniProtKB-KW"/>
</dbReference>
<dbReference type="Pfam" id="PF01614">
    <property type="entry name" value="IclR_C"/>
    <property type="match status" value="1"/>
</dbReference>
<dbReference type="SUPFAM" id="SSF55781">
    <property type="entry name" value="GAF domain-like"/>
    <property type="match status" value="1"/>
</dbReference>
<dbReference type="InterPro" id="IPR036390">
    <property type="entry name" value="WH_DNA-bd_sf"/>
</dbReference>
<evidence type="ECO:0000313" key="6">
    <source>
        <dbReference type="EMBL" id="MBB4664854.1"/>
    </source>
</evidence>
<dbReference type="InterPro" id="IPR014757">
    <property type="entry name" value="Tscrpt_reg_IclR_C"/>
</dbReference>
<dbReference type="InterPro" id="IPR029016">
    <property type="entry name" value="GAF-like_dom_sf"/>
</dbReference>
<dbReference type="PANTHER" id="PTHR30136:SF35">
    <property type="entry name" value="HTH-TYPE TRANSCRIPTIONAL REGULATOR RV1719"/>
    <property type="match status" value="1"/>
</dbReference>
<dbReference type="EMBL" id="JACHNU010000009">
    <property type="protein sequence ID" value="MBB4664854.1"/>
    <property type="molecule type" value="Genomic_DNA"/>
</dbReference>
<name>A0A840ILI2_9ACTN</name>
<dbReference type="Pfam" id="PF09339">
    <property type="entry name" value="HTH_IclR"/>
    <property type="match status" value="1"/>
</dbReference>
<feature type="domain" description="IclR-ED" evidence="5">
    <location>
        <begin position="73"/>
        <end position="256"/>
    </location>
</feature>
<dbReference type="SUPFAM" id="SSF46785">
    <property type="entry name" value="Winged helix' DNA-binding domain"/>
    <property type="match status" value="1"/>
</dbReference>
<reference evidence="6 7" key="1">
    <citation type="submission" date="2020-08" db="EMBL/GenBank/DDBJ databases">
        <title>Genomic Encyclopedia of Archaeal and Bacterial Type Strains, Phase II (KMG-II): from individual species to whole genera.</title>
        <authorList>
            <person name="Goeker M."/>
        </authorList>
    </citation>
    <scope>NUCLEOTIDE SEQUENCE [LARGE SCALE GENOMIC DNA]</scope>
    <source>
        <strain evidence="6 7">DSM 23288</strain>
    </source>
</reference>
<dbReference type="Gene3D" id="1.10.10.10">
    <property type="entry name" value="Winged helix-like DNA-binding domain superfamily/Winged helix DNA-binding domain"/>
    <property type="match status" value="1"/>
</dbReference>
<keyword evidence="1" id="KW-0805">Transcription regulation</keyword>
<dbReference type="PANTHER" id="PTHR30136">
    <property type="entry name" value="HELIX-TURN-HELIX TRANSCRIPTIONAL REGULATOR, ICLR FAMILY"/>
    <property type="match status" value="1"/>
</dbReference>
<dbReference type="AlphaFoldDB" id="A0A840ILI2"/>
<evidence type="ECO:0000256" key="1">
    <source>
        <dbReference type="ARBA" id="ARBA00023015"/>
    </source>
</evidence>
<dbReference type="GO" id="GO:0003700">
    <property type="term" value="F:DNA-binding transcription factor activity"/>
    <property type="evidence" value="ECO:0007669"/>
    <property type="project" value="TreeGrafter"/>
</dbReference>
<feature type="domain" description="HTH iclR-type" evidence="4">
    <location>
        <begin position="10"/>
        <end position="72"/>
    </location>
</feature>
<evidence type="ECO:0000256" key="2">
    <source>
        <dbReference type="ARBA" id="ARBA00023125"/>
    </source>
</evidence>
<proteinExistence type="predicted"/>
<accession>A0A840ILI2</accession>
<protein>
    <submittedName>
        <fullName evidence="6">DNA-binding IclR family transcriptional regulator</fullName>
    </submittedName>
</protein>
<keyword evidence="2 6" id="KW-0238">DNA-binding</keyword>
<dbReference type="Gene3D" id="3.30.450.40">
    <property type="match status" value="1"/>
</dbReference>
<dbReference type="SMART" id="SM00346">
    <property type="entry name" value="HTH_ICLR"/>
    <property type="match status" value="1"/>
</dbReference>
<keyword evidence="3" id="KW-0804">Transcription</keyword>
<dbReference type="GO" id="GO:0045892">
    <property type="term" value="P:negative regulation of DNA-templated transcription"/>
    <property type="evidence" value="ECO:0007669"/>
    <property type="project" value="TreeGrafter"/>
</dbReference>
<gene>
    <name evidence="6" type="ORF">BDZ31_004472</name>
</gene>
<dbReference type="InterPro" id="IPR050707">
    <property type="entry name" value="HTH_MetabolicPath_Reg"/>
</dbReference>
<comment type="caution">
    <text evidence="6">The sequence shown here is derived from an EMBL/GenBank/DDBJ whole genome shotgun (WGS) entry which is preliminary data.</text>
</comment>
<dbReference type="Proteomes" id="UP000585272">
    <property type="component" value="Unassembled WGS sequence"/>
</dbReference>
<sequence length="276" mass="29802">MEQRATNYHARALSRGLEILRTLRGSDDGVTLAELHERTGHPKSTLVRLLGVLEEEGFVLRIDERPSWTLGFAVIDLASDRLEAVGVPALARPLLSALADETGATCNLGVLDGRQVLHVYVEEPDRPLRFRSSTGSRDDAYCTGLGKLLLAHCDEARLSDHLPAGEPYPRRTEHTRVTRARLVADLEETRERGYSFDDEEGAVGVRCLAVPLTSGGECVAALSTAGAASELAPSEHDRILAHLRATAARIEAHPALINALRITARSLAPTDSVPAA</sequence>
<evidence type="ECO:0000259" key="4">
    <source>
        <dbReference type="PROSITE" id="PS51077"/>
    </source>
</evidence>
<organism evidence="6 7">
    <name type="scientific">Conexibacter arvalis</name>
    <dbReference type="NCBI Taxonomy" id="912552"/>
    <lineage>
        <taxon>Bacteria</taxon>
        <taxon>Bacillati</taxon>
        <taxon>Actinomycetota</taxon>
        <taxon>Thermoleophilia</taxon>
        <taxon>Solirubrobacterales</taxon>
        <taxon>Conexibacteraceae</taxon>
        <taxon>Conexibacter</taxon>
    </lineage>
</organism>
<dbReference type="InterPro" id="IPR036388">
    <property type="entry name" value="WH-like_DNA-bd_sf"/>
</dbReference>
<dbReference type="RefSeq" id="WP_183345266.1">
    <property type="nucleotide sequence ID" value="NZ_JACHNU010000009.1"/>
</dbReference>